<keyword evidence="9" id="KW-1185">Reference proteome</keyword>
<dbReference type="InterPro" id="IPR005110">
    <property type="entry name" value="MoeA_linker/N"/>
</dbReference>
<dbReference type="Gene3D" id="3.40.980.10">
    <property type="entry name" value="MoaB/Mog-like domain"/>
    <property type="match status" value="1"/>
</dbReference>
<comment type="catalytic activity">
    <reaction evidence="5">
        <text>adenylyl-molybdopterin + molybdate = Mo-molybdopterin + AMP + H(+)</text>
        <dbReference type="Rhea" id="RHEA:35047"/>
        <dbReference type="ChEBI" id="CHEBI:15378"/>
        <dbReference type="ChEBI" id="CHEBI:36264"/>
        <dbReference type="ChEBI" id="CHEBI:62727"/>
        <dbReference type="ChEBI" id="CHEBI:71302"/>
        <dbReference type="ChEBI" id="CHEBI:456215"/>
        <dbReference type="EC" id="2.10.1.1"/>
    </reaction>
</comment>
<dbReference type="CDD" id="cd00887">
    <property type="entry name" value="MoeA"/>
    <property type="match status" value="1"/>
</dbReference>
<dbReference type="InterPro" id="IPR036688">
    <property type="entry name" value="MoeA_C_domain_IV_sf"/>
</dbReference>
<feature type="domain" description="MoaB/Mog" evidence="7">
    <location>
        <begin position="175"/>
        <end position="313"/>
    </location>
</feature>
<dbReference type="Gene3D" id="2.170.190.11">
    <property type="entry name" value="Molybdopterin biosynthesis moea protein, domain 3"/>
    <property type="match status" value="1"/>
</dbReference>
<evidence type="ECO:0000256" key="5">
    <source>
        <dbReference type="ARBA" id="ARBA00047317"/>
    </source>
</evidence>
<comment type="cofactor">
    <cofactor evidence="6">
        <name>Mg(2+)</name>
        <dbReference type="ChEBI" id="CHEBI:18420"/>
    </cofactor>
</comment>
<dbReference type="PANTHER" id="PTHR10192">
    <property type="entry name" value="MOLYBDOPTERIN BIOSYNTHESIS PROTEIN"/>
    <property type="match status" value="1"/>
</dbReference>
<dbReference type="SUPFAM" id="SSF53218">
    <property type="entry name" value="Molybdenum cofactor biosynthesis proteins"/>
    <property type="match status" value="1"/>
</dbReference>
<dbReference type="Pfam" id="PF03453">
    <property type="entry name" value="MoeA_N"/>
    <property type="match status" value="1"/>
</dbReference>
<dbReference type="PANTHER" id="PTHR10192:SF5">
    <property type="entry name" value="GEPHYRIN"/>
    <property type="match status" value="1"/>
</dbReference>
<evidence type="ECO:0000259" key="7">
    <source>
        <dbReference type="SMART" id="SM00852"/>
    </source>
</evidence>
<dbReference type="EMBL" id="JAKEVY010000005">
    <property type="protein sequence ID" value="MCF1716476.1"/>
    <property type="molecule type" value="Genomic_DNA"/>
</dbReference>
<keyword evidence="6" id="KW-0479">Metal-binding</keyword>
<evidence type="ECO:0000256" key="3">
    <source>
        <dbReference type="ARBA" id="ARBA00010763"/>
    </source>
</evidence>
<keyword evidence="6" id="KW-0808">Transferase</keyword>
<proteinExistence type="inferred from homology"/>
<dbReference type="SMART" id="SM00852">
    <property type="entry name" value="MoCF_biosynth"/>
    <property type="match status" value="1"/>
</dbReference>
<dbReference type="InterPro" id="IPR036135">
    <property type="entry name" value="MoeA_linker/N_sf"/>
</dbReference>
<dbReference type="InterPro" id="IPR038987">
    <property type="entry name" value="MoeA-like"/>
</dbReference>
<accession>A0ABS9BLC1</accession>
<evidence type="ECO:0000256" key="4">
    <source>
        <dbReference type="ARBA" id="ARBA00023150"/>
    </source>
</evidence>
<keyword evidence="4 6" id="KW-0501">Molybdenum cofactor biosynthesis</keyword>
<comment type="function">
    <text evidence="1 6">Catalyzes the insertion of molybdate into adenylated molybdopterin with the concomitant release of AMP.</text>
</comment>
<name>A0ABS9BLC1_9BACT</name>
<dbReference type="Gene3D" id="3.90.105.10">
    <property type="entry name" value="Molybdopterin biosynthesis moea protein, domain 2"/>
    <property type="match status" value="1"/>
</dbReference>
<dbReference type="RefSeq" id="WP_234867716.1">
    <property type="nucleotide sequence ID" value="NZ_JAKEVY010000005.1"/>
</dbReference>
<keyword evidence="6" id="KW-0500">Molybdenum</keyword>
<comment type="caution">
    <text evidence="8">The sequence shown here is derived from an EMBL/GenBank/DDBJ whole genome shotgun (WGS) entry which is preliminary data.</text>
</comment>
<dbReference type="Gene3D" id="2.40.340.10">
    <property type="entry name" value="MoeA, C-terminal, domain IV"/>
    <property type="match status" value="1"/>
</dbReference>
<evidence type="ECO:0000256" key="1">
    <source>
        <dbReference type="ARBA" id="ARBA00002901"/>
    </source>
</evidence>
<dbReference type="Proteomes" id="UP001200145">
    <property type="component" value="Unassembled WGS sequence"/>
</dbReference>
<dbReference type="Pfam" id="PF03454">
    <property type="entry name" value="MoeA_C"/>
    <property type="match status" value="1"/>
</dbReference>
<evidence type="ECO:0000313" key="9">
    <source>
        <dbReference type="Proteomes" id="UP001200145"/>
    </source>
</evidence>
<evidence type="ECO:0000256" key="2">
    <source>
        <dbReference type="ARBA" id="ARBA00005046"/>
    </source>
</evidence>
<keyword evidence="6" id="KW-0460">Magnesium</keyword>
<reference evidence="8 9" key="1">
    <citation type="submission" date="2022-01" db="EMBL/GenBank/DDBJ databases">
        <title>Flavihumibacter sp. nov., isolated from sediment of a river.</title>
        <authorList>
            <person name="Liu H."/>
        </authorList>
    </citation>
    <scope>NUCLEOTIDE SEQUENCE [LARGE SCALE GENOMIC DNA]</scope>
    <source>
        <strain evidence="8 9">RY-1</strain>
    </source>
</reference>
<comment type="pathway">
    <text evidence="2 6">Cofactor biosynthesis; molybdopterin biosynthesis.</text>
</comment>
<dbReference type="NCBIfam" id="NF045515">
    <property type="entry name" value="Glp_gephyrin"/>
    <property type="match status" value="1"/>
</dbReference>
<dbReference type="EC" id="2.10.1.1" evidence="6"/>
<evidence type="ECO:0000256" key="6">
    <source>
        <dbReference type="RuleBase" id="RU365090"/>
    </source>
</evidence>
<dbReference type="Pfam" id="PF00994">
    <property type="entry name" value="MoCF_biosynth"/>
    <property type="match status" value="1"/>
</dbReference>
<dbReference type="SUPFAM" id="SSF63882">
    <property type="entry name" value="MoeA N-terminal region -like"/>
    <property type="match status" value="1"/>
</dbReference>
<organism evidence="8 9">
    <name type="scientific">Flavihumibacter fluminis</name>
    <dbReference type="NCBI Taxonomy" id="2909236"/>
    <lineage>
        <taxon>Bacteria</taxon>
        <taxon>Pseudomonadati</taxon>
        <taxon>Bacteroidota</taxon>
        <taxon>Chitinophagia</taxon>
        <taxon>Chitinophagales</taxon>
        <taxon>Chitinophagaceae</taxon>
        <taxon>Flavihumibacter</taxon>
    </lineage>
</organism>
<evidence type="ECO:0000313" key="8">
    <source>
        <dbReference type="EMBL" id="MCF1716476.1"/>
    </source>
</evidence>
<dbReference type="InterPro" id="IPR001453">
    <property type="entry name" value="MoaB/Mog_dom"/>
</dbReference>
<comment type="similarity">
    <text evidence="3 6">Belongs to the MoeA family.</text>
</comment>
<dbReference type="SUPFAM" id="SSF63867">
    <property type="entry name" value="MoeA C-terminal domain-like"/>
    <property type="match status" value="1"/>
</dbReference>
<dbReference type="InterPro" id="IPR005111">
    <property type="entry name" value="MoeA_C_domain_IV"/>
</dbReference>
<gene>
    <name evidence="8" type="ORF">L0U88_17680</name>
</gene>
<sequence length="394" mass="42238">MISSAAAKAIIKEQCEALPPVVLPIKQAMGTVLAEDIYAPVDIPCYPQSSMDGYAFSYAGWKPGEPLDLYGEMAAGSNQTIELIPGKAVRIFTGAAVPPGADTVVIQEKIRLEGDELHIEDPELTAGDNVRPIGSEISKNALALEKGTLLTAPGIGFLAGIGLAEVKVYPKPRVAIIVTGNELQEPGKPLEYGQVYESNSASLTAALEALLIRDIQLFRVADNLNSLSATLATALEQSDLVLLTGGISVGDYDFTLKATLECGIETIFHKIKQKPGKPILFGKQGQKPVFGLPGNPASVMTCFYEYVLVAIGEMQHRNLTLRKRNAILANTVKKPAGPTHYLKGYADGEKVMSLEGQESYKLNSFARANCLIMLPEECTQAGPGDEVEIHILPF</sequence>
<dbReference type="InterPro" id="IPR036425">
    <property type="entry name" value="MoaB/Mog-like_dom_sf"/>
</dbReference>
<dbReference type="NCBIfam" id="TIGR00177">
    <property type="entry name" value="molyb_syn"/>
    <property type="match status" value="1"/>
</dbReference>
<protein>
    <recommendedName>
        <fullName evidence="6">Molybdopterin molybdenumtransferase</fullName>
        <ecNumber evidence="6">2.10.1.1</ecNumber>
    </recommendedName>
</protein>